<evidence type="ECO:0000256" key="2">
    <source>
        <dbReference type="ARBA" id="ARBA00009085"/>
    </source>
</evidence>
<name>M2Y6I5_GALSU</name>
<dbReference type="InterPro" id="IPR001394">
    <property type="entry name" value="Peptidase_C19_UCH"/>
</dbReference>
<dbReference type="eggNOG" id="KOG1865">
    <property type="taxonomic scope" value="Eukaryota"/>
</dbReference>
<dbReference type="Gene3D" id="3.90.70.10">
    <property type="entry name" value="Cysteine proteinases"/>
    <property type="match status" value="1"/>
</dbReference>
<evidence type="ECO:0000256" key="3">
    <source>
        <dbReference type="ARBA" id="ARBA00022670"/>
    </source>
</evidence>
<dbReference type="GO" id="GO:0016579">
    <property type="term" value="P:protein deubiquitination"/>
    <property type="evidence" value="ECO:0007669"/>
    <property type="project" value="InterPro"/>
</dbReference>
<keyword evidence="3 7" id="KW-0645">Protease</keyword>
<dbReference type="SUPFAM" id="SSF54001">
    <property type="entry name" value="Cysteine proteinases"/>
    <property type="match status" value="1"/>
</dbReference>
<evidence type="ECO:0000313" key="10">
    <source>
        <dbReference type="Proteomes" id="UP000030680"/>
    </source>
</evidence>
<comment type="similarity">
    <text evidence="2 7">Belongs to the peptidase C19 family.</text>
</comment>
<dbReference type="PANTHER" id="PTHR24006">
    <property type="entry name" value="UBIQUITIN CARBOXYL-TERMINAL HYDROLASE"/>
    <property type="match status" value="1"/>
</dbReference>
<organism evidence="9 10">
    <name type="scientific">Galdieria sulphuraria</name>
    <name type="common">Red alga</name>
    <dbReference type="NCBI Taxonomy" id="130081"/>
    <lineage>
        <taxon>Eukaryota</taxon>
        <taxon>Rhodophyta</taxon>
        <taxon>Bangiophyceae</taxon>
        <taxon>Galdieriales</taxon>
        <taxon>Galdieriaceae</taxon>
        <taxon>Galdieria</taxon>
    </lineage>
</organism>
<keyword evidence="6 7" id="KW-0788">Thiol protease</keyword>
<dbReference type="Pfam" id="PF00443">
    <property type="entry name" value="UCH"/>
    <property type="match status" value="1"/>
</dbReference>
<dbReference type="KEGG" id="gsl:Gasu_10290"/>
<evidence type="ECO:0000256" key="6">
    <source>
        <dbReference type="ARBA" id="ARBA00022807"/>
    </source>
</evidence>
<evidence type="ECO:0000256" key="5">
    <source>
        <dbReference type="ARBA" id="ARBA00022801"/>
    </source>
</evidence>
<keyword evidence="10" id="KW-1185">Reference proteome</keyword>
<gene>
    <name evidence="9" type="ORF">Gasu_10290</name>
</gene>
<dbReference type="PROSITE" id="PS50235">
    <property type="entry name" value="USP_3"/>
    <property type="match status" value="1"/>
</dbReference>
<keyword evidence="5 7" id="KW-0378">Hydrolase</keyword>
<feature type="domain" description="USP" evidence="8">
    <location>
        <begin position="95"/>
        <end position="411"/>
    </location>
</feature>
<evidence type="ECO:0000313" key="9">
    <source>
        <dbReference type="EMBL" id="EME31643.1"/>
    </source>
</evidence>
<dbReference type="OrthoDB" id="420187at2759"/>
<dbReference type="Proteomes" id="UP000030680">
    <property type="component" value="Unassembled WGS sequence"/>
</dbReference>
<dbReference type="PANTHER" id="PTHR24006:SF758">
    <property type="entry name" value="UBIQUITIN CARBOXYL-TERMINAL HYDROLASE 36"/>
    <property type="match status" value="1"/>
</dbReference>
<dbReference type="OMA" id="CAVIVHE"/>
<dbReference type="EC" id="3.4.19.12" evidence="7"/>
<protein>
    <recommendedName>
        <fullName evidence="7">Ubiquitin carboxyl-terminal hydrolase</fullName>
        <ecNumber evidence="7">3.4.19.12</ecNumber>
    </recommendedName>
</protein>
<dbReference type="EMBL" id="KB454490">
    <property type="protein sequence ID" value="EME31643.1"/>
    <property type="molecule type" value="Genomic_DNA"/>
</dbReference>
<dbReference type="GO" id="GO:0004843">
    <property type="term" value="F:cysteine-type deubiquitinase activity"/>
    <property type="evidence" value="ECO:0007669"/>
    <property type="project" value="UniProtKB-UniRule"/>
</dbReference>
<dbReference type="InterPro" id="IPR028889">
    <property type="entry name" value="USP"/>
</dbReference>
<evidence type="ECO:0000256" key="4">
    <source>
        <dbReference type="ARBA" id="ARBA00022786"/>
    </source>
</evidence>
<sequence length="605" mass="69124">MTVHSGVVPLETERMVTQNDCNIPERIEFVKDGKLGAKNQTGNGTIFRESHHSLKHFKASTTSSMTTSKSGYDGNWITPCSSTTLEWKRIFRSGKGLRNLGNTCFLNAALQSLLHCPPFATALLEKIFSAASNCPSHSGYCSICAVEKTAQNVFSSDTSFQSYSPVDLVRNLKVLSRNFTPGRQADAHEYIRFLLDDMNRILLGIPRGKLCHDRQQEMHTLVHEIFGGCYESKVSCQNCGSSSDTVEPFLDVSLDLEGVSTLAKALKGFTTPERLFGPNRYFCSQCKQRTDASKVFQFRRIPNVFIFHLKRFRLSKKENKFVSYDETFDFSPFIPLKGNSIRKPVYYRLCAVIVHEGFSIHGGHYYAYVRNSNGIWYLKDDECTSRVVQQKVNNTEKVDTTKSNCSNLQRVTEPCSSNEEWKLDKKPNMDRLSQINGQYPEMTIQRHDISLLAFHRLQMTMQRLHGTIGLHVKHALNTSFHAQLRRKIFPHDDVEMVSQANRYTEQQKKDNVILKTGRQGTKKKVEDMPSPFSVGTWNNCSLLSQSRKELFSREGNQPALGEKRDLWDIEYDRGKQRKRRKRQNVVQNFSKYATKGTNKNGHVSI</sequence>
<dbReference type="GO" id="GO:0005829">
    <property type="term" value="C:cytosol"/>
    <property type="evidence" value="ECO:0007669"/>
    <property type="project" value="TreeGrafter"/>
</dbReference>
<dbReference type="GO" id="GO:0005634">
    <property type="term" value="C:nucleus"/>
    <property type="evidence" value="ECO:0007669"/>
    <property type="project" value="TreeGrafter"/>
</dbReference>
<dbReference type="InterPro" id="IPR050164">
    <property type="entry name" value="Peptidase_C19"/>
</dbReference>
<dbReference type="AlphaFoldDB" id="M2Y6I5"/>
<proteinExistence type="inferred from homology"/>
<dbReference type="PROSITE" id="PS00972">
    <property type="entry name" value="USP_1"/>
    <property type="match status" value="1"/>
</dbReference>
<dbReference type="GeneID" id="17090276"/>
<dbReference type="STRING" id="130081.M2Y6I5"/>
<dbReference type="FunFam" id="3.90.70.10:FF:000119">
    <property type="entry name" value="Ubiquitin specific peptidase 36"/>
    <property type="match status" value="1"/>
</dbReference>
<evidence type="ECO:0000256" key="7">
    <source>
        <dbReference type="RuleBase" id="RU366025"/>
    </source>
</evidence>
<dbReference type="GO" id="GO:0006508">
    <property type="term" value="P:proteolysis"/>
    <property type="evidence" value="ECO:0007669"/>
    <property type="project" value="UniProtKB-KW"/>
</dbReference>
<dbReference type="Gramene" id="EME31643">
    <property type="protein sequence ID" value="EME31643"/>
    <property type="gene ID" value="Gasu_10290"/>
</dbReference>
<evidence type="ECO:0000259" key="8">
    <source>
        <dbReference type="PROSITE" id="PS50235"/>
    </source>
</evidence>
<dbReference type="PROSITE" id="PS00973">
    <property type="entry name" value="USP_2"/>
    <property type="match status" value="1"/>
</dbReference>
<keyword evidence="4 7" id="KW-0833">Ubl conjugation pathway</keyword>
<evidence type="ECO:0000256" key="1">
    <source>
        <dbReference type="ARBA" id="ARBA00000707"/>
    </source>
</evidence>
<comment type="catalytic activity">
    <reaction evidence="1 7">
        <text>Thiol-dependent hydrolysis of ester, thioester, amide, peptide and isopeptide bonds formed by the C-terminal Gly of ubiquitin (a 76-residue protein attached to proteins as an intracellular targeting signal).</text>
        <dbReference type="EC" id="3.4.19.12"/>
    </reaction>
</comment>
<accession>M2Y6I5</accession>
<dbReference type="InterPro" id="IPR018200">
    <property type="entry name" value="USP_CS"/>
</dbReference>
<dbReference type="RefSeq" id="XP_005708163.1">
    <property type="nucleotide sequence ID" value="XM_005708106.1"/>
</dbReference>
<dbReference type="InterPro" id="IPR038765">
    <property type="entry name" value="Papain-like_cys_pep_sf"/>
</dbReference>
<reference evidence="10" key="1">
    <citation type="journal article" date="2013" name="Science">
        <title>Gene transfer from bacteria and archaea facilitated evolution of an extremophilic eukaryote.</title>
        <authorList>
            <person name="Schonknecht G."/>
            <person name="Chen W.H."/>
            <person name="Ternes C.M."/>
            <person name="Barbier G.G."/>
            <person name="Shrestha R.P."/>
            <person name="Stanke M."/>
            <person name="Brautigam A."/>
            <person name="Baker B.J."/>
            <person name="Banfield J.F."/>
            <person name="Garavito R.M."/>
            <person name="Carr K."/>
            <person name="Wilkerson C."/>
            <person name="Rensing S.A."/>
            <person name="Gagneul D."/>
            <person name="Dickenson N.E."/>
            <person name="Oesterhelt C."/>
            <person name="Lercher M.J."/>
            <person name="Weber A.P."/>
        </authorList>
    </citation>
    <scope>NUCLEOTIDE SEQUENCE [LARGE SCALE GENOMIC DNA]</scope>
    <source>
        <strain evidence="10">074W</strain>
    </source>
</reference>